<dbReference type="Proteomes" id="UP000321436">
    <property type="component" value="Unassembled WGS sequence"/>
</dbReference>
<dbReference type="EMBL" id="BKAU01000001">
    <property type="protein sequence ID" value="GEP94539.1"/>
    <property type="molecule type" value="Genomic_DNA"/>
</dbReference>
<name>A0A512RFQ3_9BACT</name>
<dbReference type="AlphaFoldDB" id="A0A512RFQ3"/>
<evidence type="ECO:0000313" key="3">
    <source>
        <dbReference type="Proteomes" id="UP000321436"/>
    </source>
</evidence>
<protein>
    <submittedName>
        <fullName evidence="2">Transcriptional regulator</fullName>
    </submittedName>
</protein>
<dbReference type="RefSeq" id="WP_146858032.1">
    <property type="nucleotide sequence ID" value="NZ_BKAU01000001.1"/>
</dbReference>
<evidence type="ECO:0000313" key="2">
    <source>
        <dbReference type="EMBL" id="GEP94539.1"/>
    </source>
</evidence>
<proteinExistence type="predicted"/>
<dbReference type="PANTHER" id="PTHR34585:SF22">
    <property type="entry name" value="HELIX-TURN-HELIX DOMAIN-CONTAINING PROTEIN"/>
    <property type="match status" value="1"/>
</dbReference>
<dbReference type="InterPro" id="IPR041657">
    <property type="entry name" value="HTH_17"/>
</dbReference>
<dbReference type="Pfam" id="PF12728">
    <property type="entry name" value="HTH_17"/>
    <property type="match status" value="1"/>
</dbReference>
<dbReference type="InterPro" id="IPR009061">
    <property type="entry name" value="DNA-bd_dom_put_sf"/>
</dbReference>
<dbReference type="OrthoDB" id="1524679at2"/>
<dbReference type="PANTHER" id="PTHR34585">
    <property type="match status" value="1"/>
</dbReference>
<gene>
    <name evidence="2" type="ORF">CCY01nite_07990</name>
</gene>
<reference evidence="2 3" key="1">
    <citation type="submission" date="2019-07" db="EMBL/GenBank/DDBJ databases">
        <title>Whole genome shotgun sequence of Chitinophaga cymbidii NBRC 109752.</title>
        <authorList>
            <person name="Hosoyama A."/>
            <person name="Uohara A."/>
            <person name="Ohji S."/>
            <person name="Ichikawa N."/>
        </authorList>
    </citation>
    <scope>NUCLEOTIDE SEQUENCE [LARGE SCALE GENOMIC DNA]</scope>
    <source>
        <strain evidence="2 3">NBRC 109752</strain>
    </source>
</reference>
<sequence>MSKVRVLERSGFRPADLQRLVTLDDLQEFKKELLVAMQAMFSRHVETSPKKWLKTYEVKKILNISSGTLQTLRSNGTIPFSRIGGIIYYNAEDVDAALEAQKRDYSKLFKTK</sequence>
<dbReference type="SUPFAM" id="SSF46955">
    <property type="entry name" value="Putative DNA-binding domain"/>
    <property type="match status" value="1"/>
</dbReference>
<keyword evidence="3" id="KW-1185">Reference proteome</keyword>
<evidence type="ECO:0000259" key="1">
    <source>
        <dbReference type="Pfam" id="PF12728"/>
    </source>
</evidence>
<feature type="domain" description="Helix-turn-helix" evidence="1">
    <location>
        <begin position="52"/>
        <end position="101"/>
    </location>
</feature>
<organism evidence="2 3">
    <name type="scientific">Chitinophaga cymbidii</name>
    <dbReference type="NCBI Taxonomy" id="1096750"/>
    <lineage>
        <taxon>Bacteria</taxon>
        <taxon>Pseudomonadati</taxon>
        <taxon>Bacteroidota</taxon>
        <taxon>Chitinophagia</taxon>
        <taxon>Chitinophagales</taxon>
        <taxon>Chitinophagaceae</taxon>
        <taxon>Chitinophaga</taxon>
    </lineage>
</organism>
<accession>A0A512RFQ3</accession>
<comment type="caution">
    <text evidence="2">The sequence shown here is derived from an EMBL/GenBank/DDBJ whole genome shotgun (WGS) entry which is preliminary data.</text>
</comment>